<dbReference type="RefSeq" id="WP_073616187.1">
    <property type="nucleotide sequence ID" value="NZ_FRFE01000038.1"/>
</dbReference>
<evidence type="ECO:0000313" key="3">
    <source>
        <dbReference type="Proteomes" id="UP000184603"/>
    </source>
</evidence>
<evidence type="ECO:0000256" key="1">
    <source>
        <dbReference type="SAM" id="SignalP"/>
    </source>
</evidence>
<evidence type="ECO:0000313" key="2">
    <source>
        <dbReference type="EMBL" id="SHO52630.1"/>
    </source>
</evidence>
<protein>
    <submittedName>
        <fullName evidence="2">Polar amino acid transport system substrate-binding protein</fullName>
    </submittedName>
</protein>
<dbReference type="STRING" id="1121416.SAMN02745220_04656"/>
<dbReference type="AlphaFoldDB" id="A0A1M7YJ43"/>
<proteinExistence type="predicted"/>
<gene>
    <name evidence="2" type="ORF">SAMN02745220_04656</name>
</gene>
<keyword evidence="3" id="KW-1185">Reference proteome</keyword>
<dbReference type="Gene3D" id="3.40.190.10">
    <property type="entry name" value="Periplasmic binding protein-like II"/>
    <property type="match status" value="2"/>
</dbReference>
<keyword evidence="1" id="KW-0732">Signal</keyword>
<name>A0A1M7YJ43_9BACT</name>
<dbReference type="Proteomes" id="UP000184603">
    <property type="component" value="Unassembled WGS sequence"/>
</dbReference>
<accession>A0A1M7YJ43</accession>
<dbReference type="EMBL" id="FRFE01000038">
    <property type="protein sequence ID" value="SHO52630.1"/>
    <property type="molecule type" value="Genomic_DNA"/>
</dbReference>
<organism evidence="2 3">
    <name type="scientific">Desulfopila aestuarii DSM 18488</name>
    <dbReference type="NCBI Taxonomy" id="1121416"/>
    <lineage>
        <taxon>Bacteria</taxon>
        <taxon>Pseudomonadati</taxon>
        <taxon>Thermodesulfobacteriota</taxon>
        <taxon>Desulfobulbia</taxon>
        <taxon>Desulfobulbales</taxon>
        <taxon>Desulfocapsaceae</taxon>
        <taxon>Desulfopila</taxon>
    </lineage>
</organism>
<sequence>MKLTVCCLLISLFFSGMNVFAEPVFFNVGYENAEQPPYYMGQDEVLADKPGVAVEMVQLLEQEIPGLRVRLGRYPWIRCTQYLADGQLDGIFNASFKAGRLETGRYPWKNGSVNEEQRITTMSYGLYVLENSPVTWDGEVIRNLGDGTVGAPRGYSIVGDLMEKGVDIEEVSTSRQILMMLQSGRIAAGAMQQLTADTILKNEPQLAVGVRRISPPLAEKPYYLLISHQFYESHPEIAEKIWSAIEKLRITRFTSLAEKYGTL</sequence>
<dbReference type="OrthoDB" id="5418872at2"/>
<feature type="chain" id="PRO_5009929898" evidence="1">
    <location>
        <begin position="22"/>
        <end position="263"/>
    </location>
</feature>
<feature type="signal peptide" evidence="1">
    <location>
        <begin position="1"/>
        <end position="21"/>
    </location>
</feature>
<reference evidence="2 3" key="1">
    <citation type="submission" date="2016-12" db="EMBL/GenBank/DDBJ databases">
        <authorList>
            <person name="Song W.-J."/>
            <person name="Kurnit D.M."/>
        </authorList>
    </citation>
    <scope>NUCLEOTIDE SEQUENCE [LARGE SCALE GENOMIC DNA]</scope>
    <source>
        <strain evidence="2 3">DSM 18488</strain>
    </source>
</reference>
<dbReference type="SUPFAM" id="SSF53850">
    <property type="entry name" value="Periplasmic binding protein-like II"/>
    <property type="match status" value="1"/>
</dbReference>